<proteinExistence type="predicted"/>
<dbReference type="InterPro" id="IPR000835">
    <property type="entry name" value="HTH_MarR-typ"/>
</dbReference>
<dbReference type="Gene3D" id="1.10.10.10">
    <property type="entry name" value="Winged helix-like DNA-binding domain superfamily/Winged helix DNA-binding domain"/>
    <property type="match status" value="1"/>
</dbReference>
<gene>
    <name evidence="5" type="ORF">J2Z20_000716</name>
</gene>
<dbReference type="SMART" id="SM00347">
    <property type="entry name" value="HTH_MARR"/>
    <property type="match status" value="1"/>
</dbReference>
<keyword evidence="6" id="KW-1185">Reference proteome</keyword>
<organism evidence="5 6">
    <name type="scientific">Paenibacillus sediminis</name>
    <dbReference type="NCBI Taxonomy" id="664909"/>
    <lineage>
        <taxon>Bacteria</taxon>
        <taxon>Bacillati</taxon>
        <taxon>Bacillota</taxon>
        <taxon>Bacilli</taxon>
        <taxon>Bacillales</taxon>
        <taxon>Paenibacillaceae</taxon>
        <taxon>Paenibacillus</taxon>
    </lineage>
</organism>
<dbReference type="GO" id="GO:0003677">
    <property type="term" value="F:DNA binding"/>
    <property type="evidence" value="ECO:0007669"/>
    <property type="project" value="UniProtKB-KW"/>
</dbReference>
<accession>A0ABS4H005</accession>
<dbReference type="Pfam" id="PF01047">
    <property type="entry name" value="MarR"/>
    <property type="match status" value="1"/>
</dbReference>
<protein>
    <submittedName>
        <fullName evidence="5">DNA-binding MarR family transcriptional regulator</fullName>
    </submittedName>
</protein>
<reference evidence="5 6" key="1">
    <citation type="submission" date="2021-03" db="EMBL/GenBank/DDBJ databases">
        <title>Genomic Encyclopedia of Type Strains, Phase IV (KMG-IV): sequencing the most valuable type-strain genomes for metagenomic binning, comparative biology and taxonomic classification.</title>
        <authorList>
            <person name="Goeker M."/>
        </authorList>
    </citation>
    <scope>NUCLEOTIDE SEQUENCE [LARGE SCALE GENOMIC DNA]</scope>
    <source>
        <strain evidence="5 6">DSM 23491</strain>
    </source>
</reference>
<evidence type="ECO:0000256" key="1">
    <source>
        <dbReference type="ARBA" id="ARBA00023015"/>
    </source>
</evidence>
<dbReference type="PROSITE" id="PS50995">
    <property type="entry name" value="HTH_MARR_2"/>
    <property type="match status" value="1"/>
</dbReference>
<dbReference type="PANTHER" id="PTHR42756">
    <property type="entry name" value="TRANSCRIPTIONAL REGULATOR, MARR"/>
    <property type="match status" value="1"/>
</dbReference>
<dbReference type="SUPFAM" id="SSF46785">
    <property type="entry name" value="Winged helix' DNA-binding domain"/>
    <property type="match status" value="1"/>
</dbReference>
<keyword evidence="1" id="KW-0805">Transcription regulation</keyword>
<sequence length="150" mass="17298">MNDPQDQLQKIVNSFRQLHQLFYQIRRKDLDEVGLTSIQFIVLKIISENPNIGLSELAQLSYMGNSTTSGVVDRLVKAGLVVRERCMEDRRSISLHLTEKGVELRNLTYSIGLKRLSPLLELPADDIEQLLTIHQKMIEKLTQRRETEPQ</sequence>
<dbReference type="InterPro" id="IPR036390">
    <property type="entry name" value="WH_DNA-bd_sf"/>
</dbReference>
<keyword evidence="2 5" id="KW-0238">DNA-binding</keyword>
<dbReference type="PRINTS" id="PR00598">
    <property type="entry name" value="HTHMARR"/>
</dbReference>
<comment type="caution">
    <text evidence="5">The sequence shown here is derived from an EMBL/GenBank/DDBJ whole genome shotgun (WGS) entry which is preliminary data.</text>
</comment>
<evidence type="ECO:0000313" key="6">
    <source>
        <dbReference type="Proteomes" id="UP001519273"/>
    </source>
</evidence>
<dbReference type="EMBL" id="JAGGKP010000001">
    <property type="protein sequence ID" value="MBP1935855.1"/>
    <property type="molecule type" value="Genomic_DNA"/>
</dbReference>
<evidence type="ECO:0000256" key="2">
    <source>
        <dbReference type="ARBA" id="ARBA00023125"/>
    </source>
</evidence>
<dbReference type="RefSeq" id="WP_209845475.1">
    <property type="nucleotide sequence ID" value="NZ_CBCRVE010000001.1"/>
</dbReference>
<name>A0ABS4H005_9BACL</name>
<evidence type="ECO:0000256" key="3">
    <source>
        <dbReference type="ARBA" id="ARBA00023163"/>
    </source>
</evidence>
<feature type="domain" description="HTH marR-type" evidence="4">
    <location>
        <begin position="4"/>
        <end position="139"/>
    </location>
</feature>
<keyword evidence="3" id="KW-0804">Transcription</keyword>
<evidence type="ECO:0000259" key="4">
    <source>
        <dbReference type="PROSITE" id="PS50995"/>
    </source>
</evidence>
<dbReference type="Proteomes" id="UP001519273">
    <property type="component" value="Unassembled WGS sequence"/>
</dbReference>
<dbReference type="PANTHER" id="PTHR42756:SF1">
    <property type="entry name" value="TRANSCRIPTIONAL REPRESSOR OF EMRAB OPERON"/>
    <property type="match status" value="1"/>
</dbReference>
<dbReference type="InterPro" id="IPR036388">
    <property type="entry name" value="WH-like_DNA-bd_sf"/>
</dbReference>
<evidence type="ECO:0000313" key="5">
    <source>
        <dbReference type="EMBL" id="MBP1935855.1"/>
    </source>
</evidence>